<sequence length="113" mass="12859">MSGTQAEGVDSLVLADQYEDDLFTEELIWYTGHGGRDAKTGKQVTDQLLTCRNAAFLTSRESGQPVRVLQKVTDEVRGQVYRYEGLYTVLDSRYEQGKSGFMVWKFLLKPRKS</sequence>
<accession>A0ABP7RPF3</accession>
<feature type="domain" description="YDG" evidence="1">
    <location>
        <begin position="1"/>
        <end position="110"/>
    </location>
</feature>
<keyword evidence="3" id="KW-1185">Reference proteome</keyword>
<dbReference type="SMART" id="SM00466">
    <property type="entry name" value="SRA"/>
    <property type="match status" value="1"/>
</dbReference>
<evidence type="ECO:0000313" key="3">
    <source>
        <dbReference type="Proteomes" id="UP001500567"/>
    </source>
</evidence>
<proteinExistence type="predicted"/>
<dbReference type="PANTHER" id="PTHR14140">
    <property type="entry name" value="E3 UBIQUITIN-PROTEIN LIGASE UHRF-RELATED"/>
    <property type="match status" value="1"/>
</dbReference>
<dbReference type="Proteomes" id="UP001500567">
    <property type="component" value="Unassembled WGS sequence"/>
</dbReference>
<dbReference type="InterPro" id="IPR036987">
    <property type="entry name" value="SRA-YDG_sf"/>
</dbReference>
<gene>
    <name evidence="2" type="ORF">GCM10022408_09330</name>
</gene>
<name>A0ABP7RPF3_9BACT</name>
<reference evidence="3" key="1">
    <citation type="journal article" date="2019" name="Int. J. Syst. Evol. Microbiol.">
        <title>The Global Catalogue of Microorganisms (GCM) 10K type strain sequencing project: providing services to taxonomists for standard genome sequencing and annotation.</title>
        <authorList>
            <consortium name="The Broad Institute Genomics Platform"/>
            <consortium name="The Broad Institute Genome Sequencing Center for Infectious Disease"/>
            <person name="Wu L."/>
            <person name="Ma J."/>
        </authorList>
    </citation>
    <scope>NUCLEOTIDE SEQUENCE [LARGE SCALE GENOMIC DNA]</scope>
    <source>
        <strain evidence="3">JCM 17224</strain>
    </source>
</reference>
<evidence type="ECO:0000313" key="2">
    <source>
        <dbReference type="EMBL" id="GAA4000389.1"/>
    </source>
</evidence>
<protein>
    <recommendedName>
        <fullName evidence="1">YDG domain-containing protein</fullName>
    </recommendedName>
</protein>
<dbReference type="InterPro" id="IPR045134">
    <property type="entry name" value="UHRF1/2-like"/>
</dbReference>
<organism evidence="2 3">
    <name type="scientific">Hymenobacter fastidiosus</name>
    <dbReference type="NCBI Taxonomy" id="486264"/>
    <lineage>
        <taxon>Bacteria</taxon>
        <taxon>Pseudomonadati</taxon>
        <taxon>Bacteroidota</taxon>
        <taxon>Cytophagia</taxon>
        <taxon>Cytophagales</taxon>
        <taxon>Hymenobacteraceae</taxon>
        <taxon>Hymenobacter</taxon>
    </lineage>
</organism>
<dbReference type="Pfam" id="PF02182">
    <property type="entry name" value="SAD_SRA"/>
    <property type="match status" value="1"/>
</dbReference>
<dbReference type="InterPro" id="IPR003105">
    <property type="entry name" value="SRA_YDG"/>
</dbReference>
<dbReference type="InterPro" id="IPR015947">
    <property type="entry name" value="PUA-like_sf"/>
</dbReference>
<evidence type="ECO:0000259" key="1">
    <source>
        <dbReference type="PROSITE" id="PS51015"/>
    </source>
</evidence>
<dbReference type="SUPFAM" id="SSF88697">
    <property type="entry name" value="PUA domain-like"/>
    <property type="match status" value="1"/>
</dbReference>
<dbReference type="EMBL" id="BAABDJ010000006">
    <property type="protein sequence ID" value="GAA4000389.1"/>
    <property type="molecule type" value="Genomic_DNA"/>
</dbReference>
<comment type="caution">
    <text evidence="2">The sequence shown here is derived from an EMBL/GenBank/DDBJ whole genome shotgun (WGS) entry which is preliminary data.</text>
</comment>
<dbReference type="PROSITE" id="PS51015">
    <property type="entry name" value="YDG"/>
    <property type="match status" value="1"/>
</dbReference>
<dbReference type="PANTHER" id="PTHR14140:SF27">
    <property type="entry name" value="OS04G0289800 PROTEIN"/>
    <property type="match status" value="1"/>
</dbReference>
<dbReference type="Gene3D" id="2.30.280.10">
    <property type="entry name" value="SRA-YDG"/>
    <property type="match status" value="1"/>
</dbReference>